<sequence length="23" mass="2581">MRKGLPLCLGLGQCYLTDVRRGM</sequence>
<dbReference type="Proteomes" id="UP001371456">
    <property type="component" value="Unassembled WGS sequence"/>
</dbReference>
<keyword evidence="2" id="KW-1185">Reference proteome</keyword>
<comment type="caution">
    <text evidence="1">The sequence shown here is derived from an EMBL/GenBank/DDBJ whole genome shotgun (WGS) entry which is preliminary data.</text>
</comment>
<protein>
    <submittedName>
        <fullName evidence="1">Uncharacterized protein</fullName>
    </submittedName>
</protein>
<name>A0AAN8YBD6_SOLBU</name>
<evidence type="ECO:0000313" key="2">
    <source>
        <dbReference type="Proteomes" id="UP001371456"/>
    </source>
</evidence>
<proteinExistence type="predicted"/>
<organism evidence="1 2">
    <name type="scientific">Solanum bulbocastanum</name>
    <name type="common">Wild potato</name>
    <dbReference type="NCBI Taxonomy" id="147425"/>
    <lineage>
        <taxon>Eukaryota</taxon>
        <taxon>Viridiplantae</taxon>
        <taxon>Streptophyta</taxon>
        <taxon>Embryophyta</taxon>
        <taxon>Tracheophyta</taxon>
        <taxon>Spermatophyta</taxon>
        <taxon>Magnoliopsida</taxon>
        <taxon>eudicotyledons</taxon>
        <taxon>Gunneridae</taxon>
        <taxon>Pentapetalae</taxon>
        <taxon>asterids</taxon>
        <taxon>lamiids</taxon>
        <taxon>Solanales</taxon>
        <taxon>Solanaceae</taxon>
        <taxon>Solanoideae</taxon>
        <taxon>Solaneae</taxon>
        <taxon>Solanum</taxon>
    </lineage>
</organism>
<dbReference type="EMBL" id="JBANQN010000006">
    <property type="protein sequence ID" value="KAK6786297.1"/>
    <property type="molecule type" value="Genomic_DNA"/>
</dbReference>
<reference evidence="1 2" key="1">
    <citation type="submission" date="2024-02" db="EMBL/GenBank/DDBJ databases">
        <title>de novo genome assembly of Solanum bulbocastanum strain 11H21.</title>
        <authorList>
            <person name="Hosaka A.J."/>
        </authorList>
    </citation>
    <scope>NUCLEOTIDE SEQUENCE [LARGE SCALE GENOMIC DNA]</scope>
    <source>
        <tissue evidence="1">Young leaves</tissue>
    </source>
</reference>
<evidence type="ECO:0000313" key="1">
    <source>
        <dbReference type="EMBL" id="KAK6786297.1"/>
    </source>
</evidence>
<dbReference type="AlphaFoldDB" id="A0AAN8YBD6"/>
<accession>A0AAN8YBD6</accession>
<gene>
    <name evidence="1" type="ORF">RDI58_014822</name>
</gene>